<evidence type="ECO:0000313" key="1">
    <source>
        <dbReference type="EMBL" id="TMX02274.1"/>
    </source>
</evidence>
<comment type="caution">
    <text evidence="1">The sequence shown here is derived from an EMBL/GenBank/DDBJ whole genome shotgun (WGS) entry which is preliminary data.</text>
</comment>
<protein>
    <submittedName>
        <fullName evidence="1">Uncharacterized protein</fullName>
    </submittedName>
</protein>
<reference evidence="1" key="1">
    <citation type="submission" date="2019-05" db="EMBL/GenBank/DDBJ databases">
        <title>The de novo reference genome and transcriptome assemblies of the wild tomato species Solanum chilense.</title>
        <authorList>
            <person name="Stam R."/>
            <person name="Nosenko T."/>
            <person name="Hoerger A.C."/>
            <person name="Stephan W."/>
            <person name="Seidel M.A."/>
            <person name="Kuhn J.M.M."/>
            <person name="Haberer G."/>
            <person name="Tellier A."/>
        </authorList>
    </citation>
    <scope>NUCLEOTIDE SEQUENCE</scope>
    <source>
        <tissue evidence="1">Mature leaves</tissue>
    </source>
</reference>
<dbReference type="AlphaFoldDB" id="A0A6N2CBF0"/>
<proteinExistence type="predicted"/>
<organism evidence="1">
    <name type="scientific">Solanum chilense</name>
    <name type="common">Tomato</name>
    <name type="synonym">Lycopersicon chilense</name>
    <dbReference type="NCBI Taxonomy" id="4083"/>
    <lineage>
        <taxon>Eukaryota</taxon>
        <taxon>Viridiplantae</taxon>
        <taxon>Streptophyta</taxon>
        <taxon>Embryophyta</taxon>
        <taxon>Tracheophyta</taxon>
        <taxon>Spermatophyta</taxon>
        <taxon>Magnoliopsida</taxon>
        <taxon>eudicotyledons</taxon>
        <taxon>Gunneridae</taxon>
        <taxon>Pentapetalae</taxon>
        <taxon>asterids</taxon>
        <taxon>lamiids</taxon>
        <taxon>Solanales</taxon>
        <taxon>Solanaceae</taxon>
        <taxon>Solanoideae</taxon>
        <taxon>Solaneae</taxon>
        <taxon>Solanum</taxon>
        <taxon>Solanum subgen. Lycopersicon</taxon>
    </lineage>
</organism>
<sequence length="127" mass="14693">MTVRRWHRIEAAEGRWGNLTKCGATECVTDHHSHDYPPYWLVMKFREVVPVPKFQEFKCYGMETINGPLCMGRSVIPAVEGNEESNRRICKYGTTKSMTAHRDHNDPSRGPTTQPHFDIFPAYRVLI</sequence>
<gene>
    <name evidence="1" type="ORF">EJD97_022149</name>
</gene>
<dbReference type="EMBL" id="RXGB01000691">
    <property type="protein sequence ID" value="TMX02274.1"/>
    <property type="molecule type" value="Genomic_DNA"/>
</dbReference>
<accession>A0A6N2CBF0</accession>
<name>A0A6N2CBF0_SOLCI</name>